<comment type="caution">
    <text evidence="2">The sequence shown here is derived from an EMBL/GenBank/DDBJ whole genome shotgun (WGS) entry which is preliminary data.</text>
</comment>
<dbReference type="EMBL" id="JAJAGQ010000004">
    <property type="protein sequence ID" value="KAJ8564473.1"/>
    <property type="molecule type" value="Genomic_DNA"/>
</dbReference>
<evidence type="ECO:0000256" key="1">
    <source>
        <dbReference type="SAM" id="MobiDB-lite"/>
    </source>
</evidence>
<name>A0A9Q1RNL4_9SOLA</name>
<dbReference type="Proteomes" id="UP001152561">
    <property type="component" value="Unassembled WGS sequence"/>
</dbReference>
<reference evidence="3" key="1">
    <citation type="journal article" date="2023" name="Proc. Natl. Acad. Sci. U.S.A.">
        <title>Genomic and structural basis for evolution of tropane alkaloid biosynthesis.</title>
        <authorList>
            <person name="Wanga Y.-J."/>
            <person name="Taina T."/>
            <person name="Yua J.-Y."/>
            <person name="Lia J."/>
            <person name="Xua B."/>
            <person name="Chenc J."/>
            <person name="D'Auriad J.C."/>
            <person name="Huanga J.-P."/>
            <person name="Huanga S.-X."/>
        </authorList>
    </citation>
    <scope>NUCLEOTIDE SEQUENCE [LARGE SCALE GENOMIC DNA]</scope>
    <source>
        <strain evidence="3">cv. KIB-2019</strain>
    </source>
</reference>
<organism evidence="2 3">
    <name type="scientific">Anisodus acutangulus</name>
    <dbReference type="NCBI Taxonomy" id="402998"/>
    <lineage>
        <taxon>Eukaryota</taxon>
        <taxon>Viridiplantae</taxon>
        <taxon>Streptophyta</taxon>
        <taxon>Embryophyta</taxon>
        <taxon>Tracheophyta</taxon>
        <taxon>Spermatophyta</taxon>
        <taxon>Magnoliopsida</taxon>
        <taxon>eudicotyledons</taxon>
        <taxon>Gunneridae</taxon>
        <taxon>Pentapetalae</taxon>
        <taxon>asterids</taxon>
        <taxon>lamiids</taxon>
        <taxon>Solanales</taxon>
        <taxon>Solanaceae</taxon>
        <taxon>Solanoideae</taxon>
        <taxon>Hyoscyameae</taxon>
        <taxon>Anisodus</taxon>
    </lineage>
</organism>
<feature type="compositionally biased region" description="Basic and acidic residues" evidence="1">
    <location>
        <begin position="44"/>
        <end position="82"/>
    </location>
</feature>
<sequence length="335" mass="37501">MVEKCPRTRFRKHVEVIPSVNTIESVENVVVDDEAEIEQEDEKFDDRDVSDNERDESDRDVNQKDDDGKERDEVDIEDKADSVNEAEESEESPSDQFQSENEQEGLNGCFVSQPKSQLGGDESGGESVDHSKSGNGEETTQRMNDFEETCFGPFLKMSKDWSFNGELVHNILIHRIMKCDKKHETEVHHFLVPTHKETYQSFMRDFVPLGQDFSDKRIDSLRKELEGATTIKREKVVRGVGGDTDVFGGGSRDGVGPYGSVDVERVSAGGIGTSRHTVGCSHCVYESPALNKVLEEVEIIRVSRLEHHGKSNLKGGIHEQSLEGSADQIVKTLDL</sequence>
<accession>A0A9Q1RNL4</accession>
<protein>
    <submittedName>
        <fullName evidence="2">Uncharacterized protein</fullName>
    </submittedName>
</protein>
<dbReference type="AlphaFoldDB" id="A0A9Q1RNL4"/>
<keyword evidence="3" id="KW-1185">Reference proteome</keyword>
<gene>
    <name evidence="2" type="ORF">K7X08_000933</name>
</gene>
<evidence type="ECO:0000313" key="3">
    <source>
        <dbReference type="Proteomes" id="UP001152561"/>
    </source>
</evidence>
<proteinExistence type="predicted"/>
<evidence type="ECO:0000313" key="2">
    <source>
        <dbReference type="EMBL" id="KAJ8564473.1"/>
    </source>
</evidence>
<feature type="compositionally biased region" description="Acidic residues" evidence="1">
    <location>
        <begin position="31"/>
        <end position="43"/>
    </location>
</feature>
<feature type="region of interest" description="Disordered" evidence="1">
    <location>
        <begin position="31"/>
        <end position="141"/>
    </location>
</feature>
<feature type="compositionally biased region" description="Acidic residues" evidence="1">
    <location>
        <begin position="83"/>
        <end position="93"/>
    </location>
</feature>